<keyword evidence="2 5" id="KW-0812">Transmembrane</keyword>
<accession>A0A3M7R828</accession>
<dbReference type="SUPFAM" id="SSF103473">
    <property type="entry name" value="MFS general substrate transporter"/>
    <property type="match status" value="1"/>
</dbReference>
<dbReference type="InterPro" id="IPR036259">
    <property type="entry name" value="MFS_trans_sf"/>
</dbReference>
<dbReference type="Proteomes" id="UP000276133">
    <property type="component" value="Unassembled WGS sequence"/>
</dbReference>
<dbReference type="OrthoDB" id="2544694at2759"/>
<evidence type="ECO:0000313" key="8">
    <source>
        <dbReference type="Proteomes" id="UP000276133"/>
    </source>
</evidence>
<dbReference type="InterPro" id="IPR020846">
    <property type="entry name" value="MFS_dom"/>
</dbReference>
<dbReference type="Gene3D" id="1.20.1250.20">
    <property type="entry name" value="MFS general substrate transporter like domains"/>
    <property type="match status" value="1"/>
</dbReference>
<keyword evidence="3 5" id="KW-1133">Transmembrane helix</keyword>
<feature type="transmembrane region" description="Helical" evidence="5">
    <location>
        <begin position="203"/>
        <end position="227"/>
    </location>
</feature>
<evidence type="ECO:0000256" key="2">
    <source>
        <dbReference type="ARBA" id="ARBA00022692"/>
    </source>
</evidence>
<dbReference type="PROSITE" id="PS00216">
    <property type="entry name" value="SUGAR_TRANSPORT_1"/>
    <property type="match status" value="1"/>
</dbReference>
<dbReference type="AlphaFoldDB" id="A0A3M7R828"/>
<protein>
    <submittedName>
        <fullName evidence="7">Organic cation transporter isoform X1</fullName>
    </submittedName>
</protein>
<dbReference type="InterPro" id="IPR005829">
    <property type="entry name" value="Sugar_transporter_CS"/>
</dbReference>
<feature type="transmembrane region" description="Helical" evidence="5">
    <location>
        <begin position="233"/>
        <end position="250"/>
    </location>
</feature>
<evidence type="ECO:0000259" key="6">
    <source>
        <dbReference type="PROSITE" id="PS50850"/>
    </source>
</evidence>
<feature type="domain" description="Major facilitator superfamily (MFS) profile" evidence="6">
    <location>
        <begin position="29"/>
        <end position="251"/>
    </location>
</feature>
<feature type="transmembrane region" description="Helical" evidence="5">
    <location>
        <begin position="114"/>
        <end position="131"/>
    </location>
</feature>
<proteinExistence type="predicted"/>
<feature type="transmembrane region" description="Helical" evidence="5">
    <location>
        <begin position="162"/>
        <end position="182"/>
    </location>
</feature>
<evidence type="ECO:0000256" key="5">
    <source>
        <dbReference type="SAM" id="Phobius"/>
    </source>
</evidence>
<evidence type="ECO:0000256" key="3">
    <source>
        <dbReference type="ARBA" id="ARBA00022989"/>
    </source>
</evidence>
<dbReference type="STRING" id="10195.A0A3M7R828"/>
<comment type="caution">
    <text evidence="7">The sequence shown here is derived from an EMBL/GenBank/DDBJ whole genome shotgun (WGS) entry which is preliminary data.</text>
</comment>
<dbReference type="GO" id="GO:0016020">
    <property type="term" value="C:membrane"/>
    <property type="evidence" value="ECO:0007669"/>
    <property type="project" value="UniProtKB-SubCell"/>
</dbReference>
<dbReference type="PANTHER" id="PTHR24064">
    <property type="entry name" value="SOLUTE CARRIER FAMILY 22 MEMBER"/>
    <property type="match status" value="1"/>
</dbReference>
<evidence type="ECO:0000256" key="4">
    <source>
        <dbReference type="ARBA" id="ARBA00023136"/>
    </source>
</evidence>
<organism evidence="7 8">
    <name type="scientific">Brachionus plicatilis</name>
    <name type="common">Marine rotifer</name>
    <name type="synonym">Brachionus muelleri</name>
    <dbReference type="NCBI Taxonomy" id="10195"/>
    <lineage>
        <taxon>Eukaryota</taxon>
        <taxon>Metazoa</taxon>
        <taxon>Spiralia</taxon>
        <taxon>Gnathifera</taxon>
        <taxon>Rotifera</taxon>
        <taxon>Eurotatoria</taxon>
        <taxon>Monogononta</taxon>
        <taxon>Pseudotrocha</taxon>
        <taxon>Ploima</taxon>
        <taxon>Brachionidae</taxon>
        <taxon>Brachionus</taxon>
    </lineage>
</organism>
<feature type="transmembrane region" description="Helical" evidence="5">
    <location>
        <begin position="21"/>
        <end position="39"/>
    </location>
</feature>
<evidence type="ECO:0000313" key="7">
    <source>
        <dbReference type="EMBL" id="RNA19574.1"/>
    </source>
</evidence>
<sequence>MTVKFEDVLREINGFGKYQKTRYVLICLAALLPSIATYINSFTAALPEFKCSNHGGNEFSSLKKPINLNCVYHSNGTLQKCTSWTFEKKYFQSTLTEEWNMVCDRSIFRSKVQSIYFIGYLVGSLVLGNLSDRYGRRPVMLLSFCLMLFGFFGSTFGPQKIFGFTISYILYAISRFLIACGTRGINETGYVLALELVGTKMRTYAGIGFENFFSFGQLILVLIAYFVRDWRQLSLTFTVFIIPFLSYFLLG</sequence>
<keyword evidence="4 5" id="KW-0472">Membrane</keyword>
<dbReference type="EMBL" id="REGN01004020">
    <property type="protein sequence ID" value="RNA19574.1"/>
    <property type="molecule type" value="Genomic_DNA"/>
</dbReference>
<evidence type="ECO:0000256" key="1">
    <source>
        <dbReference type="ARBA" id="ARBA00004141"/>
    </source>
</evidence>
<gene>
    <name evidence="7" type="ORF">BpHYR1_044775</name>
</gene>
<dbReference type="GO" id="GO:0022857">
    <property type="term" value="F:transmembrane transporter activity"/>
    <property type="evidence" value="ECO:0007669"/>
    <property type="project" value="InterPro"/>
</dbReference>
<dbReference type="Pfam" id="PF07690">
    <property type="entry name" value="MFS_1"/>
    <property type="match status" value="1"/>
</dbReference>
<keyword evidence="8" id="KW-1185">Reference proteome</keyword>
<reference evidence="7 8" key="1">
    <citation type="journal article" date="2018" name="Sci. Rep.">
        <title>Genomic signatures of local adaptation to the degree of environmental predictability in rotifers.</title>
        <authorList>
            <person name="Franch-Gras L."/>
            <person name="Hahn C."/>
            <person name="Garcia-Roger E.M."/>
            <person name="Carmona M.J."/>
            <person name="Serra M."/>
            <person name="Gomez A."/>
        </authorList>
    </citation>
    <scope>NUCLEOTIDE SEQUENCE [LARGE SCALE GENOMIC DNA]</scope>
    <source>
        <strain evidence="7">HYR1</strain>
    </source>
</reference>
<comment type="subcellular location">
    <subcellularLocation>
        <location evidence="1">Membrane</location>
        <topology evidence="1">Multi-pass membrane protein</topology>
    </subcellularLocation>
</comment>
<dbReference type="PROSITE" id="PS50850">
    <property type="entry name" value="MFS"/>
    <property type="match status" value="1"/>
</dbReference>
<dbReference type="InterPro" id="IPR011701">
    <property type="entry name" value="MFS"/>
</dbReference>
<feature type="transmembrane region" description="Helical" evidence="5">
    <location>
        <begin position="138"/>
        <end position="156"/>
    </location>
</feature>
<name>A0A3M7R828_BRAPC</name>